<proteinExistence type="inferred from homology"/>
<evidence type="ECO:0000256" key="3">
    <source>
        <dbReference type="ARBA" id="ARBA00008105"/>
    </source>
</evidence>
<keyword evidence="4 6" id="KW-0698">rRNA processing</keyword>
<dbReference type="PANTHER" id="PTHR12838:SF0">
    <property type="entry name" value="U3 SMALL NUCLEOLAR RNA-ASSOCIATED PROTEIN 11-RELATED"/>
    <property type="match status" value="1"/>
</dbReference>
<organism evidence="8 9">
    <name type="scientific">Bifiguratus adelaidae</name>
    <dbReference type="NCBI Taxonomy" id="1938954"/>
    <lineage>
        <taxon>Eukaryota</taxon>
        <taxon>Fungi</taxon>
        <taxon>Fungi incertae sedis</taxon>
        <taxon>Mucoromycota</taxon>
        <taxon>Mucoromycotina</taxon>
        <taxon>Endogonomycetes</taxon>
        <taxon>Endogonales</taxon>
        <taxon>Endogonales incertae sedis</taxon>
        <taxon>Bifiguratus</taxon>
    </lineage>
</organism>
<evidence type="ECO:0000313" key="8">
    <source>
        <dbReference type="EMBL" id="OZJ04595.1"/>
    </source>
</evidence>
<evidence type="ECO:0000256" key="7">
    <source>
        <dbReference type="SAM" id="MobiDB-lite"/>
    </source>
</evidence>
<keyword evidence="5 6" id="KW-0539">Nucleus</keyword>
<dbReference type="AlphaFoldDB" id="A0A261Y1W0"/>
<feature type="region of interest" description="Disordered" evidence="7">
    <location>
        <begin position="1"/>
        <end position="20"/>
    </location>
</feature>
<reference evidence="8 9" key="1">
    <citation type="journal article" date="2017" name="Mycologia">
        <title>Bifiguratus adelaidae, gen. et sp. nov., a new member of Mucoromycotina in endophytic and soil-dwelling habitats.</title>
        <authorList>
            <person name="Torres-Cruz T.J."/>
            <person name="Billingsley Tobias T.L."/>
            <person name="Almatruk M."/>
            <person name="Hesse C."/>
            <person name="Kuske C.R."/>
            <person name="Desiro A."/>
            <person name="Benucci G.M."/>
            <person name="Bonito G."/>
            <person name="Stajich J.E."/>
            <person name="Dunlap C."/>
            <person name="Arnold A.E."/>
            <person name="Porras-Alfaro A."/>
        </authorList>
    </citation>
    <scope>NUCLEOTIDE SEQUENCE [LARGE SCALE GENOMIC DNA]</scope>
    <source>
        <strain evidence="8 9">AZ0501</strain>
    </source>
</reference>
<dbReference type="OrthoDB" id="29058at2759"/>
<dbReference type="GO" id="GO:0006412">
    <property type="term" value="P:translation"/>
    <property type="evidence" value="ECO:0007669"/>
    <property type="project" value="EnsemblFungi"/>
</dbReference>
<dbReference type="GO" id="GO:0000472">
    <property type="term" value="P:endonucleolytic cleavage to generate mature 5'-end of SSU-rRNA from (SSU-rRNA, 5.8S rRNA, LSU-rRNA)"/>
    <property type="evidence" value="ECO:0007669"/>
    <property type="project" value="EnsemblFungi"/>
</dbReference>
<evidence type="ECO:0000256" key="6">
    <source>
        <dbReference type="PIRNR" id="PIRNR015952"/>
    </source>
</evidence>
<feature type="compositionally biased region" description="Basic residues" evidence="7">
    <location>
        <begin position="9"/>
        <end position="20"/>
    </location>
</feature>
<dbReference type="GO" id="GO:0000447">
    <property type="term" value="P:endonucleolytic cleavage in ITS1 to separate SSU-rRNA from 5.8S rRNA and LSU-rRNA from tricistronic rRNA transcript (SSU-rRNA, 5.8S rRNA, LSU-rRNA)"/>
    <property type="evidence" value="ECO:0007669"/>
    <property type="project" value="EnsemblFungi"/>
</dbReference>
<evidence type="ECO:0000256" key="1">
    <source>
        <dbReference type="ARBA" id="ARBA00004099"/>
    </source>
</evidence>
<keyword evidence="9" id="KW-1185">Reference proteome</keyword>
<dbReference type="GO" id="GO:0032040">
    <property type="term" value="C:small-subunit processome"/>
    <property type="evidence" value="ECO:0007669"/>
    <property type="project" value="UniProtKB-UniRule"/>
</dbReference>
<evidence type="ECO:0000256" key="2">
    <source>
        <dbReference type="ARBA" id="ARBA00004604"/>
    </source>
</evidence>
<comment type="function">
    <text evidence="1 6">Involved in nucleolar processing of pre-18S ribosomal RNA.</text>
</comment>
<dbReference type="PIRSF" id="PIRSF015952">
    <property type="entry name" value="U3snoRNP11"/>
    <property type="match status" value="1"/>
</dbReference>
<comment type="subunit">
    <text evidence="6">Component of the ribosomal small subunit (SSU) processome.</text>
</comment>
<name>A0A261Y1W0_9FUNG</name>
<comment type="caution">
    <text evidence="8">The sequence shown here is derived from an EMBL/GenBank/DDBJ whole genome shotgun (WGS) entry which is preliminary data.</text>
</comment>
<dbReference type="PANTHER" id="PTHR12838">
    <property type="entry name" value="U3 SMALL NUCLEOLAR RNA-ASSOCIATED PROTEIN 11"/>
    <property type="match status" value="1"/>
</dbReference>
<dbReference type="Pfam" id="PF03998">
    <property type="entry name" value="Utp11"/>
    <property type="match status" value="1"/>
</dbReference>
<comment type="similarity">
    <text evidence="3 6">Belongs to the UTP11 family.</text>
</comment>
<evidence type="ECO:0000313" key="9">
    <source>
        <dbReference type="Proteomes" id="UP000242875"/>
    </source>
</evidence>
<dbReference type="InterPro" id="IPR007144">
    <property type="entry name" value="SSU_processome_Utp11"/>
</dbReference>
<dbReference type="Proteomes" id="UP000242875">
    <property type="component" value="Unassembled WGS sequence"/>
</dbReference>
<accession>A0A261Y1W0</accession>
<dbReference type="EMBL" id="MVBO01000035">
    <property type="protein sequence ID" value="OZJ04595.1"/>
    <property type="molecule type" value="Genomic_DNA"/>
</dbReference>
<dbReference type="GO" id="GO:0000480">
    <property type="term" value="P:endonucleolytic cleavage in 5'-ETS of tricistronic rRNA transcript (SSU-rRNA, 5.8S rRNA, LSU-rRNA)"/>
    <property type="evidence" value="ECO:0007669"/>
    <property type="project" value="EnsemblFungi"/>
</dbReference>
<evidence type="ECO:0000256" key="5">
    <source>
        <dbReference type="ARBA" id="ARBA00023242"/>
    </source>
</evidence>
<comment type="subcellular location">
    <subcellularLocation>
        <location evidence="2 6">Nucleus</location>
        <location evidence="2 6">Nucleolus</location>
    </subcellularLocation>
</comment>
<protein>
    <recommendedName>
        <fullName evidence="6">U3 small nucleolar RNA-associated protein 11</fullName>
        <shortName evidence="6">U3 snoRNA-associated protein 11</shortName>
    </recommendedName>
</protein>
<evidence type="ECO:0000256" key="4">
    <source>
        <dbReference type="ARBA" id="ARBA00022552"/>
    </source>
</evidence>
<sequence length="252" mass="30134">MSASLRNVVQRRNHKERGQLAHRQKYGLLEKKKDYKLRAKDYHFKEDRIKALKTRAAFRNPDEFYFKMVNAKTKNGVHAAERNAALPPEMVQLMKSQDKNYIKFQRDRSKKKLEKLQESIHFVPDDELEQDEPTPKHTLFVDSEKEMRTFDPAKHFDTLPELVGRTFNRPRRETLRQAAFQPRDEEEIKAVERAHDQRFREVLSREEREVQLSKTEHELRLQHALQAKGRKVNVGTDAYGLPKYKWKNDRKR</sequence>
<gene>
    <name evidence="8" type="ORF">BZG36_02783</name>
</gene>